<evidence type="ECO:0000256" key="1">
    <source>
        <dbReference type="SAM" id="MobiDB-lite"/>
    </source>
</evidence>
<keyword evidence="3" id="KW-0732">Signal</keyword>
<evidence type="ECO:0000256" key="2">
    <source>
        <dbReference type="SAM" id="Phobius"/>
    </source>
</evidence>
<organism evidence="4">
    <name type="scientific">Dichomitus squalens</name>
    <dbReference type="NCBI Taxonomy" id="114155"/>
    <lineage>
        <taxon>Eukaryota</taxon>
        <taxon>Fungi</taxon>
        <taxon>Dikarya</taxon>
        <taxon>Basidiomycota</taxon>
        <taxon>Agaricomycotina</taxon>
        <taxon>Agaricomycetes</taxon>
        <taxon>Polyporales</taxon>
        <taxon>Polyporaceae</taxon>
        <taxon>Dichomitus</taxon>
    </lineage>
</organism>
<evidence type="ECO:0000256" key="3">
    <source>
        <dbReference type="SAM" id="SignalP"/>
    </source>
</evidence>
<dbReference type="OrthoDB" id="2754405at2759"/>
<feature type="chain" id="PRO_5020875475" evidence="3">
    <location>
        <begin position="26"/>
        <end position="726"/>
    </location>
</feature>
<feature type="compositionally biased region" description="Low complexity" evidence="1">
    <location>
        <begin position="566"/>
        <end position="576"/>
    </location>
</feature>
<protein>
    <submittedName>
        <fullName evidence="4">Uncharacterized protein</fullName>
    </submittedName>
</protein>
<sequence>MLATKSPIWSAWLFLLRVCETAAQGASPDARSLAAAVQNINGASSILSLLPVLTGKTQNVKAVAARTFPGSLSILGVGAGRVLSKLQVGLMLLSTDLYRNVVCDMSAPHQEYVNAFSPSLVHVPTGTPERHASNLIINHNLTEDYMVEAWFQTQGLPAKVELSQRNTRRTFCGLVAYLFMYALETFLAVQNAATGTAAPLVVLQVVSGLLWMLAVCLLQAVRGQGTRFIYLNRMVTTDYRCFQVAVSGKHVHSVVLSTQLDNIREYNLFDSKYESRRLKLVGAVTVLSGIIDIFATFLIVGLSAWAYGWLALQVLIIALKVVFSLEPIRRIPIVDVQPLVGDTPGDTPPVLASFSPDPLRKTRLPIIVQSAPEFSFREVCIHRNVIVETATQLCWQSRTPGLFIGQPYYMQRPKLPEKQTMNSSGSVPTLVAPMRMASLRGKQASDPEKTFISPIAGPVSPPSSYRCASPPGSVSSRSTRSTVMAGVQGGNEITELPRIVVSTASSPVVALPDHQTAPFVSQISISPDAPAVPPGIPLARSVSSRTSIASRAPTPPAKSPARSATLPLPSRPLIRSPSPPIHNPSLRATPPHPPRPPKPIQPPPPVPTIAGVPIIAAPKPKREPSAPLPPSPEPVRYLALRDGKLTLSETEPPKEPNDALQREFLACLAEIVRANKVPSAEFLQAVETAREGLRKTMSDTWYMFGTTDLLRYMRTAYRDLMWRKYI</sequence>
<keyword evidence="2" id="KW-1133">Transmembrane helix</keyword>
<reference evidence="4" key="1">
    <citation type="submission" date="2019-01" db="EMBL/GenBank/DDBJ databases">
        <title>Draft genome sequences of three monokaryotic isolates of the white-rot basidiomycete fungus Dichomitus squalens.</title>
        <authorList>
            <consortium name="DOE Joint Genome Institute"/>
            <person name="Lopez S.C."/>
            <person name="Andreopoulos B."/>
            <person name="Pangilinan J."/>
            <person name="Lipzen A."/>
            <person name="Riley R."/>
            <person name="Ahrendt S."/>
            <person name="Ng V."/>
            <person name="Barry K."/>
            <person name="Daum C."/>
            <person name="Grigoriev I.V."/>
            <person name="Hilden K.S."/>
            <person name="Makela M.R."/>
            <person name="de Vries R.P."/>
        </authorList>
    </citation>
    <scope>NUCLEOTIDE SEQUENCE [LARGE SCALE GENOMIC DNA]</scope>
    <source>
        <strain evidence="4">OM18370.1</strain>
    </source>
</reference>
<feature type="transmembrane region" description="Helical" evidence="2">
    <location>
        <begin position="171"/>
        <end position="189"/>
    </location>
</feature>
<gene>
    <name evidence="4" type="ORF">BD311DRAFT_22709</name>
</gene>
<feature type="transmembrane region" description="Helical" evidence="2">
    <location>
        <begin position="201"/>
        <end position="221"/>
    </location>
</feature>
<dbReference type="EMBL" id="ML143386">
    <property type="protein sequence ID" value="TBU35955.1"/>
    <property type="molecule type" value="Genomic_DNA"/>
</dbReference>
<accession>A0A4Q9N6S1</accession>
<keyword evidence="2" id="KW-0472">Membrane</keyword>
<name>A0A4Q9N6S1_9APHY</name>
<feature type="region of interest" description="Disordered" evidence="1">
    <location>
        <begin position="526"/>
        <end position="611"/>
    </location>
</feature>
<evidence type="ECO:0000313" key="4">
    <source>
        <dbReference type="EMBL" id="TBU35955.1"/>
    </source>
</evidence>
<keyword evidence="2" id="KW-0812">Transmembrane</keyword>
<feature type="signal peptide" evidence="3">
    <location>
        <begin position="1"/>
        <end position="25"/>
    </location>
</feature>
<feature type="transmembrane region" description="Helical" evidence="2">
    <location>
        <begin position="280"/>
        <end position="300"/>
    </location>
</feature>
<feature type="compositionally biased region" description="Pro residues" evidence="1">
    <location>
        <begin position="590"/>
        <end position="607"/>
    </location>
</feature>
<dbReference type="AlphaFoldDB" id="A0A4Q9N6S1"/>
<proteinExistence type="predicted"/>
<dbReference type="Proteomes" id="UP000292957">
    <property type="component" value="Unassembled WGS sequence"/>
</dbReference>